<dbReference type="Pfam" id="PF07992">
    <property type="entry name" value="Pyr_redox_2"/>
    <property type="match status" value="1"/>
</dbReference>
<dbReference type="EMBL" id="FNES01000025">
    <property type="protein sequence ID" value="SDK72606.1"/>
    <property type="molecule type" value="Genomic_DNA"/>
</dbReference>
<keyword evidence="12" id="KW-0547">Nucleotide-binding</keyword>
<dbReference type="Gene3D" id="3.30.390.30">
    <property type="match status" value="1"/>
</dbReference>
<dbReference type="PROSITE" id="PS00076">
    <property type="entry name" value="PYRIDINE_REDOX_1"/>
    <property type="match status" value="1"/>
</dbReference>
<keyword evidence="7 12" id="KW-0520">NAD</keyword>
<evidence type="ECO:0000256" key="10">
    <source>
        <dbReference type="ARBA" id="ARBA00049187"/>
    </source>
</evidence>
<dbReference type="InterPro" id="IPR012999">
    <property type="entry name" value="Pyr_OxRdtase_I_AS"/>
</dbReference>
<proteinExistence type="inferred from homology"/>
<evidence type="ECO:0000256" key="13">
    <source>
        <dbReference type="PIRSR" id="PIRSR000350-4"/>
    </source>
</evidence>
<evidence type="ECO:0000256" key="6">
    <source>
        <dbReference type="ARBA" id="ARBA00023002"/>
    </source>
</evidence>
<comment type="miscellaneous">
    <text evidence="14">The active site is a redox-active disulfide bond.</text>
</comment>
<keyword evidence="18" id="KW-1185">Reference proteome</keyword>
<dbReference type="PANTHER" id="PTHR22912">
    <property type="entry name" value="DISULFIDE OXIDOREDUCTASE"/>
    <property type="match status" value="1"/>
</dbReference>
<feature type="binding site" evidence="12">
    <location>
        <position position="314"/>
    </location>
    <ligand>
        <name>FAD</name>
        <dbReference type="ChEBI" id="CHEBI:57692"/>
    </ligand>
</feature>
<protein>
    <recommendedName>
        <fullName evidence="3 14">Dihydrolipoyl dehydrogenase</fullName>
        <ecNumber evidence="2 14">1.8.1.4</ecNumber>
    </recommendedName>
</protein>
<evidence type="ECO:0000256" key="3">
    <source>
        <dbReference type="ARBA" id="ARBA00016961"/>
    </source>
</evidence>
<name>A0A1G9E966_9GAMM</name>
<dbReference type="InterPro" id="IPR036188">
    <property type="entry name" value="FAD/NAD-bd_sf"/>
</dbReference>
<feature type="binding site" evidence="12">
    <location>
        <begin position="185"/>
        <end position="192"/>
    </location>
    <ligand>
        <name>NAD(+)</name>
        <dbReference type="ChEBI" id="CHEBI:57540"/>
    </ligand>
</feature>
<comment type="catalytic activity">
    <reaction evidence="10 14">
        <text>N(6)-[(R)-dihydrolipoyl]-L-lysyl-[protein] + NAD(+) = N(6)-[(R)-lipoyl]-L-lysyl-[protein] + NADH + H(+)</text>
        <dbReference type="Rhea" id="RHEA:15045"/>
        <dbReference type="Rhea" id="RHEA-COMP:10474"/>
        <dbReference type="Rhea" id="RHEA-COMP:10475"/>
        <dbReference type="ChEBI" id="CHEBI:15378"/>
        <dbReference type="ChEBI" id="CHEBI:57540"/>
        <dbReference type="ChEBI" id="CHEBI:57945"/>
        <dbReference type="ChEBI" id="CHEBI:83099"/>
        <dbReference type="ChEBI" id="CHEBI:83100"/>
        <dbReference type="EC" id="1.8.1.4"/>
    </reaction>
</comment>
<evidence type="ECO:0000313" key="18">
    <source>
        <dbReference type="Proteomes" id="UP000198525"/>
    </source>
</evidence>
<dbReference type="InterPro" id="IPR016156">
    <property type="entry name" value="FAD/NAD-linked_Rdtase_dimer_sf"/>
</dbReference>
<reference evidence="17 18" key="1">
    <citation type="submission" date="2016-10" db="EMBL/GenBank/DDBJ databases">
        <authorList>
            <person name="de Groot N.N."/>
        </authorList>
    </citation>
    <scope>NUCLEOTIDE SEQUENCE [LARGE SCALE GENOMIC DNA]</scope>
    <source>
        <strain evidence="17 18">CGMCC 1.6133</strain>
    </source>
</reference>
<dbReference type="InterPro" id="IPR004099">
    <property type="entry name" value="Pyr_nucl-diS_OxRdtase_dimer"/>
</dbReference>
<dbReference type="EC" id="1.8.1.4" evidence="2 14"/>
<dbReference type="InterPro" id="IPR050151">
    <property type="entry name" value="Class-I_Pyr_Nuc-Dis_Oxidored"/>
</dbReference>
<dbReference type="RefSeq" id="WP_218118640.1">
    <property type="nucleotide sequence ID" value="NZ_FNES01000025.1"/>
</dbReference>
<dbReference type="Proteomes" id="UP000198525">
    <property type="component" value="Unassembled WGS sequence"/>
</dbReference>
<evidence type="ECO:0000259" key="15">
    <source>
        <dbReference type="Pfam" id="PF02852"/>
    </source>
</evidence>
<dbReference type="InterPro" id="IPR006258">
    <property type="entry name" value="Lipoamide_DH"/>
</dbReference>
<accession>A0A1G9E966</accession>
<evidence type="ECO:0000256" key="4">
    <source>
        <dbReference type="ARBA" id="ARBA00022630"/>
    </source>
</evidence>
<evidence type="ECO:0000256" key="8">
    <source>
        <dbReference type="ARBA" id="ARBA00023157"/>
    </source>
</evidence>
<dbReference type="GO" id="GO:0050660">
    <property type="term" value="F:flavin adenine dinucleotide binding"/>
    <property type="evidence" value="ECO:0007669"/>
    <property type="project" value="InterPro"/>
</dbReference>
<feature type="disulfide bond" description="Redox-active" evidence="13">
    <location>
        <begin position="49"/>
        <end position="54"/>
    </location>
</feature>
<dbReference type="PANTHER" id="PTHR22912:SF160">
    <property type="entry name" value="DIHYDROLIPOYL DEHYDROGENASE"/>
    <property type="match status" value="1"/>
</dbReference>
<evidence type="ECO:0000256" key="12">
    <source>
        <dbReference type="PIRSR" id="PIRSR000350-3"/>
    </source>
</evidence>
<dbReference type="PRINTS" id="PR00368">
    <property type="entry name" value="FADPNR"/>
</dbReference>
<keyword evidence="4 14" id="KW-0285">Flavoprotein</keyword>
<keyword evidence="6 14" id="KW-0560">Oxidoreductase</keyword>
<feature type="domain" description="FAD/NAD(P)-binding" evidence="16">
    <location>
        <begin position="12"/>
        <end position="329"/>
    </location>
</feature>
<dbReference type="Gene3D" id="3.50.50.60">
    <property type="entry name" value="FAD/NAD(P)-binding domain"/>
    <property type="match status" value="2"/>
</dbReference>
<feature type="binding site" evidence="12">
    <location>
        <begin position="320"/>
        <end position="323"/>
    </location>
    <ligand>
        <name>FAD</name>
        <dbReference type="ChEBI" id="CHEBI:57692"/>
    </ligand>
</feature>
<organism evidence="17 18">
    <name type="scientific">Billgrantia gudaonensis</name>
    <dbReference type="NCBI Taxonomy" id="376427"/>
    <lineage>
        <taxon>Bacteria</taxon>
        <taxon>Pseudomonadati</taxon>
        <taxon>Pseudomonadota</taxon>
        <taxon>Gammaproteobacteria</taxon>
        <taxon>Oceanospirillales</taxon>
        <taxon>Halomonadaceae</taxon>
        <taxon>Billgrantia</taxon>
    </lineage>
</organism>
<gene>
    <name evidence="17" type="ORF">SAMN04487954_12516</name>
</gene>
<keyword evidence="5 12" id="KW-0274">FAD</keyword>
<evidence type="ECO:0000256" key="1">
    <source>
        <dbReference type="ARBA" id="ARBA00007532"/>
    </source>
</evidence>
<feature type="domain" description="Pyridine nucleotide-disulphide oxidoreductase dimerisation" evidence="15">
    <location>
        <begin position="348"/>
        <end position="454"/>
    </location>
</feature>
<keyword evidence="9 14" id="KW-0676">Redox-active center</keyword>
<dbReference type="Pfam" id="PF02852">
    <property type="entry name" value="Pyr_redox_dim"/>
    <property type="match status" value="1"/>
</dbReference>
<evidence type="ECO:0000259" key="16">
    <source>
        <dbReference type="Pfam" id="PF07992"/>
    </source>
</evidence>
<evidence type="ECO:0000256" key="2">
    <source>
        <dbReference type="ARBA" id="ARBA00012608"/>
    </source>
</evidence>
<dbReference type="InterPro" id="IPR001100">
    <property type="entry name" value="Pyr_nuc-diS_OxRdtase"/>
</dbReference>
<dbReference type="NCBIfam" id="TIGR01350">
    <property type="entry name" value="lipoamide_DH"/>
    <property type="match status" value="1"/>
</dbReference>
<comment type="cofactor">
    <cofactor evidence="12 14">
        <name>FAD</name>
        <dbReference type="ChEBI" id="CHEBI:57692"/>
    </cofactor>
    <text evidence="12 14">Binds 1 FAD per subunit.</text>
</comment>
<dbReference type="PIRSF" id="PIRSF000350">
    <property type="entry name" value="Mercury_reductase_MerA"/>
    <property type="match status" value="1"/>
</dbReference>
<dbReference type="PRINTS" id="PR00411">
    <property type="entry name" value="PNDRDTASEI"/>
</dbReference>
<dbReference type="InterPro" id="IPR023753">
    <property type="entry name" value="FAD/NAD-binding_dom"/>
</dbReference>
<comment type="similarity">
    <text evidence="1 14">Belongs to the class-I pyridine nucleotide-disulfide oxidoreductase family.</text>
</comment>
<feature type="active site" description="Proton acceptor" evidence="11">
    <location>
        <position position="446"/>
    </location>
</feature>
<evidence type="ECO:0000256" key="11">
    <source>
        <dbReference type="PIRSR" id="PIRSR000350-2"/>
    </source>
</evidence>
<dbReference type="SUPFAM" id="SSF55424">
    <property type="entry name" value="FAD/NAD-linked reductases, dimerisation (C-terminal) domain"/>
    <property type="match status" value="1"/>
</dbReference>
<feature type="binding site" evidence="12">
    <location>
        <position position="208"/>
    </location>
    <ligand>
        <name>NAD(+)</name>
        <dbReference type="ChEBI" id="CHEBI:57540"/>
    </ligand>
</feature>
<dbReference type="STRING" id="376427.SAMN04487954_12516"/>
<evidence type="ECO:0000256" key="5">
    <source>
        <dbReference type="ARBA" id="ARBA00022827"/>
    </source>
</evidence>
<dbReference type="GO" id="GO:0004148">
    <property type="term" value="F:dihydrolipoyl dehydrogenase (NADH) activity"/>
    <property type="evidence" value="ECO:0007669"/>
    <property type="project" value="UniProtKB-EC"/>
</dbReference>
<dbReference type="AlphaFoldDB" id="A0A1G9E966"/>
<feature type="binding site" evidence="12">
    <location>
        <position position="121"/>
    </location>
    <ligand>
        <name>FAD</name>
        <dbReference type="ChEBI" id="CHEBI:57692"/>
    </ligand>
</feature>
<keyword evidence="8" id="KW-1015">Disulfide bond</keyword>
<evidence type="ECO:0000256" key="7">
    <source>
        <dbReference type="ARBA" id="ARBA00023027"/>
    </source>
</evidence>
<evidence type="ECO:0000256" key="9">
    <source>
        <dbReference type="ARBA" id="ARBA00023284"/>
    </source>
</evidence>
<dbReference type="FunFam" id="3.30.390.30:FF:000001">
    <property type="entry name" value="Dihydrolipoyl dehydrogenase"/>
    <property type="match status" value="1"/>
</dbReference>
<evidence type="ECO:0000256" key="14">
    <source>
        <dbReference type="RuleBase" id="RU003692"/>
    </source>
</evidence>
<evidence type="ECO:0000313" key="17">
    <source>
        <dbReference type="EMBL" id="SDK72606.1"/>
    </source>
</evidence>
<dbReference type="GO" id="GO:0006103">
    <property type="term" value="P:2-oxoglutarate metabolic process"/>
    <property type="evidence" value="ECO:0007669"/>
    <property type="project" value="TreeGrafter"/>
</dbReference>
<feature type="binding site" evidence="12">
    <location>
        <position position="273"/>
    </location>
    <ligand>
        <name>NAD(+)</name>
        <dbReference type="ChEBI" id="CHEBI:57540"/>
    </ligand>
</feature>
<feature type="binding site" evidence="12">
    <location>
        <position position="58"/>
    </location>
    <ligand>
        <name>FAD</name>
        <dbReference type="ChEBI" id="CHEBI:57692"/>
    </ligand>
</feature>
<sequence>MNSEQSRPEQAQLLVLGGGPGGYTAAFRAADLGLDVVLVEREATLGGVCLNVGCIPSKALLHTAHIMDQARGLTEQGIDFGEPDLSLDKLRGWKESVVSKLTQGLAGLARQRGVRVLRGEGRFTGPDSLVVHSEDGARELRFSKAIIAAGSRPARLPFLSEDPRILDSTAALELEDIPERLLVLGGGIIGLEMAAVYAALGSRITVVEQAEGLLPGCDRDLVEPLRKDLEQRYEALYTGTRVAGVQPQACGLKVSFECDRSPEVFDKLLCAVGRLPNGGLLDADKAGVRVDDQGFIAVDEFQRTNVPHVFAIGDLAGGPMLAHKAAHEGKVAAEVAAGLPVANEARVIPSVAYTDPEVAWVGLTETQAQRENRRYEKACFPWMASGRAQTLGAGAGLTKILVEPDSGVLIGAGIVGPSAGDLIAEATLAIELGLEPAEIGLTVHPHPTLAETLAFAAEAYEGTLTELYLGGKTPNT</sequence>
<dbReference type="SUPFAM" id="SSF51905">
    <property type="entry name" value="FAD/NAD(P)-binding domain"/>
    <property type="match status" value="1"/>
</dbReference>